<gene>
    <name evidence="2" type="ORF">Q612_NSC00063G0002</name>
</gene>
<reference evidence="2 3" key="1">
    <citation type="submission" date="2013-12" db="EMBL/GenBank/DDBJ databases">
        <title>A Varibaculum cambriense genome reconstructed from a premature infant gut community with otherwise low bacterial novelty that shifts toward anaerobic metabolism during the third week of life.</title>
        <authorList>
            <person name="Brown C.T."/>
            <person name="Sharon I."/>
            <person name="Thomas B.C."/>
            <person name="Castelle C.J."/>
            <person name="Morowitz M.J."/>
            <person name="Banfield J.F."/>
        </authorList>
    </citation>
    <scope>NUCLEOTIDE SEQUENCE [LARGE SCALE GENOMIC DNA]</scope>
    <source>
        <strain evidence="3">DORA_17_25</strain>
    </source>
</reference>
<dbReference type="AlphaFoldDB" id="W1UEE9"/>
<protein>
    <submittedName>
        <fullName evidence="2">Uncharacterized protein</fullName>
    </submittedName>
</protein>
<name>W1UEE9_9FIRM</name>
<accession>W1UEE9</accession>
<evidence type="ECO:0000313" key="3">
    <source>
        <dbReference type="Proteomes" id="UP000018840"/>
    </source>
</evidence>
<dbReference type="EMBL" id="AZMC01000063">
    <property type="protein sequence ID" value="ETI89988.1"/>
    <property type="molecule type" value="Genomic_DNA"/>
</dbReference>
<dbReference type="Proteomes" id="UP000018840">
    <property type="component" value="Unassembled WGS sequence"/>
</dbReference>
<evidence type="ECO:0000313" key="2">
    <source>
        <dbReference type="EMBL" id="ETI89988.1"/>
    </source>
</evidence>
<keyword evidence="1" id="KW-1133">Transmembrane helix</keyword>
<evidence type="ECO:0000256" key="1">
    <source>
        <dbReference type="SAM" id="Phobius"/>
    </source>
</evidence>
<keyword evidence="1" id="KW-0472">Membrane</keyword>
<proteinExistence type="predicted"/>
<comment type="caution">
    <text evidence="2">The sequence shown here is derived from an EMBL/GenBank/DDBJ whole genome shotgun (WGS) entry which is preliminary data.</text>
</comment>
<sequence length="71" mass="8532">MKFFDYLLFNYVYSVLFFLKVNKNEKAYHSWYAFLAMPYSDSNTYCLQSLAVYTGLILLIKLYYNLKLLSI</sequence>
<organism evidence="2 3">
    <name type="scientific">Negativicoccus succinicivorans DORA_17_25</name>
    <dbReference type="NCBI Taxonomy" id="1403945"/>
    <lineage>
        <taxon>Bacteria</taxon>
        <taxon>Bacillati</taxon>
        <taxon>Bacillota</taxon>
        <taxon>Negativicutes</taxon>
        <taxon>Veillonellales</taxon>
        <taxon>Veillonellaceae</taxon>
        <taxon>Negativicoccus</taxon>
    </lineage>
</organism>
<keyword evidence="1" id="KW-0812">Transmembrane</keyword>
<feature type="transmembrane region" description="Helical" evidence="1">
    <location>
        <begin position="43"/>
        <end position="64"/>
    </location>
</feature>